<dbReference type="InterPro" id="IPR001810">
    <property type="entry name" value="F-box_dom"/>
</dbReference>
<keyword evidence="3" id="KW-1185">Reference proteome</keyword>
<dbReference type="InterPro" id="IPR032675">
    <property type="entry name" value="LRR_dom_sf"/>
</dbReference>
<dbReference type="CDD" id="cd09917">
    <property type="entry name" value="F-box_SF"/>
    <property type="match status" value="1"/>
</dbReference>
<dbReference type="InterPro" id="IPR036047">
    <property type="entry name" value="F-box-like_dom_sf"/>
</dbReference>
<dbReference type="Gene3D" id="3.80.10.10">
    <property type="entry name" value="Ribonuclease Inhibitor"/>
    <property type="match status" value="1"/>
</dbReference>
<proteinExistence type="predicted"/>
<feature type="domain" description="F-box" evidence="1">
    <location>
        <begin position="2"/>
        <end position="53"/>
    </location>
</feature>
<comment type="caution">
    <text evidence="2">The sequence shown here is derived from an EMBL/GenBank/DDBJ whole genome shotgun (WGS) entry which is preliminary data.</text>
</comment>
<dbReference type="SUPFAM" id="SSF52047">
    <property type="entry name" value="RNI-like"/>
    <property type="match status" value="1"/>
</dbReference>
<dbReference type="Proteomes" id="UP001219525">
    <property type="component" value="Unassembled WGS sequence"/>
</dbReference>
<reference evidence="2" key="1">
    <citation type="submission" date="2023-03" db="EMBL/GenBank/DDBJ databases">
        <title>Massive genome expansion in bonnet fungi (Mycena s.s.) driven by repeated elements and novel gene families across ecological guilds.</title>
        <authorList>
            <consortium name="Lawrence Berkeley National Laboratory"/>
            <person name="Harder C.B."/>
            <person name="Miyauchi S."/>
            <person name="Viragh M."/>
            <person name="Kuo A."/>
            <person name="Thoen E."/>
            <person name="Andreopoulos B."/>
            <person name="Lu D."/>
            <person name="Skrede I."/>
            <person name="Drula E."/>
            <person name="Henrissat B."/>
            <person name="Morin E."/>
            <person name="Kohler A."/>
            <person name="Barry K."/>
            <person name="LaButti K."/>
            <person name="Morin E."/>
            <person name="Salamov A."/>
            <person name="Lipzen A."/>
            <person name="Mereny Z."/>
            <person name="Hegedus B."/>
            <person name="Baldrian P."/>
            <person name="Stursova M."/>
            <person name="Weitz H."/>
            <person name="Taylor A."/>
            <person name="Grigoriev I.V."/>
            <person name="Nagy L.G."/>
            <person name="Martin F."/>
            <person name="Kauserud H."/>
        </authorList>
    </citation>
    <scope>NUCLEOTIDE SEQUENCE</scope>
    <source>
        <strain evidence="2">9144</strain>
    </source>
</reference>
<protein>
    <recommendedName>
        <fullName evidence="1">F-box domain-containing protein</fullName>
    </recommendedName>
</protein>
<sequence length="524" mass="57345">MNAIMDSLPNEMWLRIFGVVEGAQSLAAVVLVCRRFRDLGTEVLVRHVVWRSTAVALRHLPFWARNPGKVHFVRSLSLTLAGYNDPPPGDNEDIFAQIQTFHRLRHLKLVGGVLPDEVYPTLQQLPSVTELVLEACFVPPPPPHLFQPFPSDGPPPEIQVTRLTVSKLRHRIPMGFIDPVTVPFAHHLPHLRTFVTDSIDIQIPFEASARLTSLTVALFGVGIVGDIQAHLVGHLRHTPLLEHLDVSVRNDNPTLSPAGGNISNVLNLSTPPVALLPRLRALSAPWPAAGHVLLGAPALEHLRVTSQINKPGDALWLLEHLHGAGSPVRTAALCLASWDDEVLLAAARCLPECRALEVVYQAGAPGDAFLFNLGIHHLPLLQQLHTLRLLPRPPPAGAAPLRVAWDPAPAPVVEALALHALWPCFDEAMASLEEQAAAAQCVERERAEVMKECVYAWARYNPALERVRLGAWKGCAWMRRAPRTELGAGSGRRKGKKDLWDVDAEDEDAQAARWAAMCAADGDA</sequence>
<accession>A0AAD6VLN7</accession>
<dbReference type="Pfam" id="PF12937">
    <property type="entry name" value="F-box-like"/>
    <property type="match status" value="1"/>
</dbReference>
<name>A0AAD6VLN7_9AGAR</name>
<dbReference type="SUPFAM" id="SSF81383">
    <property type="entry name" value="F-box domain"/>
    <property type="match status" value="1"/>
</dbReference>
<dbReference type="EMBL" id="JARJCW010000017">
    <property type="protein sequence ID" value="KAJ7215436.1"/>
    <property type="molecule type" value="Genomic_DNA"/>
</dbReference>
<dbReference type="Gene3D" id="1.20.1280.50">
    <property type="match status" value="1"/>
</dbReference>
<evidence type="ECO:0000313" key="2">
    <source>
        <dbReference type="EMBL" id="KAJ7215436.1"/>
    </source>
</evidence>
<evidence type="ECO:0000313" key="3">
    <source>
        <dbReference type="Proteomes" id="UP001219525"/>
    </source>
</evidence>
<dbReference type="PROSITE" id="PS50181">
    <property type="entry name" value="FBOX"/>
    <property type="match status" value="1"/>
</dbReference>
<gene>
    <name evidence="2" type="ORF">GGX14DRAFT_442930</name>
</gene>
<organism evidence="2 3">
    <name type="scientific">Mycena pura</name>
    <dbReference type="NCBI Taxonomy" id="153505"/>
    <lineage>
        <taxon>Eukaryota</taxon>
        <taxon>Fungi</taxon>
        <taxon>Dikarya</taxon>
        <taxon>Basidiomycota</taxon>
        <taxon>Agaricomycotina</taxon>
        <taxon>Agaricomycetes</taxon>
        <taxon>Agaricomycetidae</taxon>
        <taxon>Agaricales</taxon>
        <taxon>Marasmiineae</taxon>
        <taxon>Mycenaceae</taxon>
        <taxon>Mycena</taxon>
    </lineage>
</organism>
<dbReference type="AlphaFoldDB" id="A0AAD6VLN7"/>
<evidence type="ECO:0000259" key="1">
    <source>
        <dbReference type="PROSITE" id="PS50181"/>
    </source>
</evidence>